<evidence type="ECO:0000313" key="1">
    <source>
        <dbReference type="EMBL" id="CAG6552121.1"/>
    </source>
</evidence>
<accession>A0A8D8IHR2</accession>
<proteinExistence type="predicted"/>
<organism evidence="1">
    <name type="scientific">Culex pipiens</name>
    <name type="common">House mosquito</name>
    <dbReference type="NCBI Taxonomy" id="7175"/>
    <lineage>
        <taxon>Eukaryota</taxon>
        <taxon>Metazoa</taxon>
        <taxon>Ecdysozoa</taxon>
        <taxon>Arthropoda</taxon>
        <taxon>Hexapoda</taxon>
        <taxon>Insecta</taxon>
        <taxon>Pterygota</taxon>
        <taxon>Neoptera</taxon>
        <taxon>Endopterygota</taxon>
        <taxon>Diptera</taxon>
        <taxon>Nematocera</taxon>
        <taxon>Culicoidea</taxon>
        <taxon>Culicidae</taxon>
        <taxon>Culicinae</taxon>
        <taxon>Culicini</taxon>
        <taxon>Culex</taxon>
        <taxon>Culex</taxon>
    </lineage>
</organism>
<dbReference type="AlphaFoldDB" id="A0A8D8IHR2"/>
<reference evidence="1" key="1">
    <citation type="submission" date="2021-05" db="EMBL/GenBank/DDBJ databases">
        <authorList>
            <person name="Alioto T."/>
            <person name="Alioto T."/>
            <person name="Gomez Garrido J."/>
        </authorList>
    </citation>
    <scope>NUCLEOTIDE SEQUENCE</scope>
</reference>
<dbReference type="EMBL" id="HBUE01246128">
    <property type="protein sequence ID" value="CAG6552121.1"/>
    <property type="molecule type" value="Transcribed_RNA"/>
</dbReference>
<name>A0A8D8IHR2_CULPI</name>
<protein>
    <submittedName>
        <fullName evidence="1">(northern house mosquito) hypothetical protein</fullName>
    </submittedName>
</protein>
<dbReference type="EMBL" id="HBUE01353242">
    <property type="protein sequence ID" value="CAG6604427.1"/>
    <property type="molecule type" value="Transcribed_RNA"/>
</dbReference>
<sequence>MICTTVTSIGAEKMLKCLLPVLSARVMYGTVRRFTRDSQLPLRHRLRCSSNYFCWTMRLQPVSTPTWEQPSDSRTNLIFNSAKRGTIGTRLIFGALLATTASRTTETFTSTWTAFSADCVISIVTRF</sequence>